<comment type="subcellular location">
    <subcellularLocation>
        <location evidence="2">Cytoplasm</location>
    </subcellularLocation>
</comment>
<dbReference type="CDD" id="cd04453">
    <property type="entry name" value="S1_RNase_E"/>
    <property type="match status" value="1"/>
</dbReference>
<keyword evidence="18" id="KW-1185">Reference proteome</keyword>
<evidence type="ECO:0000256" key="2">
    <source>
        <dbReference type="ARBA" id="ARBA00004496"/>
    </source>
</evidence>
<protein>
    <recommendedName>
        <fullName evidence="4">Ribonuclease G</fullName>
    </recommendedName>
</protein>
<keyword evidence="8" id="KW-0819">tRNA processing</keyword>
<evidence type="ECO:0000256" key="3">
    <source>
        <dbReference type="ARBA" id="ARBA00005663"/>
    </source>
</evidence>
<dbReference type="SUPFAM" id="SSF50249">
    <property type="entry name" value="Nucleic acid-binding proteins"/>
    <property type="match status" value="1"/>
</dbReference>
<feature type="domain" description="S1 motif" evidence="16">
    <location>
        <begin position="38"/>
        <end position="120"/>
    </location>
</feature>
<evidence type="ECO:0000256" key="4">
    <source>
        <dbReference type="ARBA" id="ARBA00017719"/>
    </source>
</evidence>
<evidence type="ECO:0000256" key="5">
    <source>
        <dbReference type="ARBA" id="ARBA00022490"/>
    </source>
</evidence>
<evidence type="ECO:0000259" key="16">
    <source>
        <dbReference type="PROSITE" id="PS50126"/>
    </source>
</evidence>
<evidence type="ECO:0000256" key="15">
    <source>
        <dbReference type="ARBA" id="ARBA00022884"/>
    </source>
</evidence>
<name>A0ABT9ZZ51_9BACI</name>
<keyword evidence="15" id="KW-0694">RNA-binding</keyword>
<dbReference type="GO" id="GO:0016787">
    <property type="term" value="F:hydrolase activity"/>
    <property type="evidence" value="ECO:0007669"/>
    <property type="project" value="UniProtKB-KW"/>
</dbReference>
<dbReference type="NCBIfam" id="TIGR00757">
    <property type="entry name" value="RNaseEG"/>
    <property type="match status" value="1"/>
</dbReference>
<evidence type="ECO:0000256" key="12">
    <source>
        <dbReference type="ARBA" id="ARBA00022759"/>
    </source>
</evidence>
<organism evidence="17 18">
    <name type="scientific">Evansella vedderi</name>
    <dbReference type="NCBI Taxonomy" id="38282"/>
    <lineage>
        <taxon>Bacteria</taxon>
        <taxon>Bacillati</taxon>
        <taxon>Bacillota</taxon>
        <taxon>Bacilli</taxon>
        <taxon>Bacillales</taxon>
        <taxon>Bacillaceae</taxon>
        <taxon>Evansella</taxon>
    </lineage>
</organism>
<dbReference type="InterPro" id="IPR019307">
    <property type="entry name" value="RNA-bd_AU-1/RNase_E/G"/>
</dbReference>
<dbReference type="EMBL" id="JAUSUG010000017">
    <property type="protein sequence ID" value="MDQ0256521.1"/>
    <property type="molecule type" value="Genomic_DNA"/>
</dbReference>
<dbReference type="Gene3D" id="3.40.1260.20">
    <property type="entry name" value="Ribonuclease E, catalytic domain"/>
    <property type="match status" value="1"/>
</dbReference>
<dbReference type="InterPro" id="IPR048583">
    <property type="entry name" value="RNase_E_G_thioredoxin-like"/>
</dbReference>
<evidence type="ECO:0000256" key="11">
    <source>
        <dbReference type="ARBA" id="ARBA00022730"/>
    </source>
</evidence>
<dbReference type="PANTHER" id="PTHR30001:SF0">
    <property type="entry name" value="RIBONUCLEASE G"/>
    <property type="match status" value="1"/>
</dbReference>
<comment type="similarity">
    <text evidence="3">Belongs to the RNase E/G family. RNase G subfamily.</text>
</comment>
<dbReference type="Pfam" id="PF10150">
    <property type="entry name" value="RNase_E_G"/>
    <property type="match status" value="1"/>
</dbReference>
<dbReference type="Pfam" id="PF20833">
    <property type="entry name" value="RNase_E_G_Thio"/>
    <property type="match status" value="1"/>
</dbReference>
<keyword evidence="10" id="KW-0479">Metal-binding</keyword>
<dbReference type="PROSITE" id="PS50126">
    <property type="entry name" value="S1"/>
    <property type="match status" value="1"/>
</dbReference>
<gene>
    <name evidence="17" type="ORF">J2S74_003941</name>
</gene>
<keyword evidence="14" id="KW-0460">Magnesium</keyword>
<evidence type="ECO:0000256" key="9">
    <source>
        <dbReference type="ARBA" id="ARBA00022722"/>
    </source>
</evidence>
<dbReference type="PANTHER" id="PTHR30001">
    <property type="entry name" value="RIBONUCLEASE"/>
    <property type="match status" value="1"/>
</dbReference>
<keyword evidence="6" id="KW-0698">rRNA processing</keyword>
<dbReference type="RefSeq" id="WP_307328768.1">
    <property type="nucleotide sequence ID" value="NZ_JAUSUG010000017.1"/>
</dbReference>
<keyword evidence="13 17" id="KW-0378">Hydrolase</keyword>
<reference evidence="17 18" key="1">
    <citation type="submission" date="2023-07" db="EMBL/GenBank/DDBJ databases">
        <title>Genomic Encyclopedia of Type Strains, Phase IV (KMG-IV): sequencing the most valuable type-strain genomes for metagenomic binning, comparative biology and taxonomic classification.</title>
        <authorList>
            <person name="Goeker M."/>
        </authorList>
    </citation>
    <scope>NUCLEOTIDE SEQUENCE [LARGE SCALE GENOMIC DNA]</scope>
    <source>
        <strain evidence="17 18">DSM 9768</strain>
    </source>
</reference>
<evidence type="ECO:0000256" key="7">
    <source>
        <dbReference type="ARBA" id="ARBA00022555"/>
    </source>
</evidence>
<keyword evidence="11" id="KW-0699">rRNA-binding</keyword>
<evidence type="ECO:0000256" key="8">
    <source>
        <dbReference type="ARBA" id="ARBA00022694"/>
    </source>
</evidence>
<dbReference type="InterPro" id="IPR012340">
    <property type="entry name" value="NA-bd_OB-fold"/>
</dbReference>
<evidence type="ECO:0000313" key="17">
    <source>
        <dbReference type="EMBL" id="MDQ0256521.1"/>
    </source>
</evidence>
<comment type="caution">
    <text evidence="17">The sequence shown here is derived from an EMBL/GenBank/DDBJ whole genome shotgun (WGS) entry which is preliminary data.</text>
</comment>
<keyword evidence="9" id="KW-0540">Nuclease</keyword>
<evidence type="ECO:0000256" key="10">
    <source>
        <dbReference type="ARBA" id="ARBA00022723"/>
    </source>
</evidence>
<evidence type="ECO:0000256" key="13">
    <source>
        <dbReference type="ARBA" id="ARBA00022801"/>
    </source>
</evidence>
<proteinExistence type="inferred from homology"/>
<dbReference type="InterPro" id="IPR003029">
    <property type="entry name" value="S1_domain"/>
</dbReference>
<dbReference type="InterPro" id="IPR004659">
    <property type="entry name" value="RNase_E/G"/>
</dbReference>
<dbReference type="Proteomes" id="UP001230005">
    <property type="component" value="Unassembled WGS sequence"/>
</dbReference>
<comment type="cofactor">
    <cofactor evidence="1">
        <name>Mg(2+)</name>
        <dbReference type="ChEBI" id="CHEBI:18420"/>
    </cofactor>
</comment>
<keyword evidence="5" id="KW-0963">Cytoplasm</keyword>
<sequence length="505" mass="57501">MRKVILNMIAEEKRGAVLDGEKVTEWLFERGDQSAQSGNIFLGKVMDIVPGMEAAFVDIGGEKNGFLYRNELIDVQPYKDKQMEEAQVPSINQLLTKGQTIIVQVAKEAAGTKGARLTEVCSLPGKYIVYLPFGDYVAVSKKMRSEMVREAWRKKAKSWLNDREGVIIRTVAEGIDETLILNELNRLRVQYEEILKKSKEVAKPPVLLYNQSSLIYRVLRDYFSDGRTEIMVDVREDYDRLMEWSGEDEKDRVKLFQGKEDIFSAYDLEKQLEKSLRKNVWLKNGGFLVIDRTEALTVIDVNTGKFIGKENLQDTVVKTNMEAAQTVAEQLKLRDIGGIILIDFIDMKNPNDREQVLTTLKKAVAKDRTITNVGGFTKFGLVEMTRKKTRVSLGTHIFSQCTTCSGTGMVQSPQSSFSALQRELLSFRHIDSDAMLIEVTPTLLEVLLKDKKEKLNQLEKQFGKTIYILPIRVEEKTTPVNHIIRLVGDKEEIKGIWTRRSSEKS</sequence>
<evidence type="ECO:0000256" key="14">
    <source>
        <dbReference type="ARBA" id="ARBA00022842"/>
    </source>
</evidence>
<evidence type="ECO:0000313" key="18">
    <source>
        <dbReference type="Proteomes" id="UP001230005"/>
    </source>
</evidence>
<keyword evidence="12" id="KW-0255">Endonuclease</keyword>
<dbReference type="Gene3D" id="2.40.50.140">
    <property type="entry name" value="Nucleic acid-binding proteins"/>
    <property type="match status" value="1"/>
</dbReference>
<dbReference type="Pfam" id="PF00575">
    <property type="entry name" value="S1"/>
    <property type="match status" value="1"/>
</dbReference>
<evidence type="ECO:0000256" key="6">
    <source>
        <dbReference type="ARBA" id="ARBA00022552"/>
    </source>
</evidence>
<dbReference type="SMART" id="SM00316">
    <property type="entry name" value="S1"/>
    <property type="match status" value="1"/>
</dbReference>
<keyword evidence="7" id="KW-0820">tRNA-binding</keyword>
<accession>A0ABT9ZZ51</accession>
<evidence type="ECO:0000256" key="1">
    <source>
        <dbReference type="ARBA" id="ARBA00001946"/>
    </source>
</evidence>